<keyword evidence="3" id="KW-0238">DNA-binding</keyword>
<dbReference type="Gene3D" id="1.10.10.10">
    <property type="entry name" value="Winged helix-like DNA-binding domain superfamily/Winged helix DNA-binding domain"/>
    <property type="match status" value="1"/>
</dbReference>
<dbReference type="InterPro" id="IPR005119">
    <property type="entry name" value="LysR_subst-bd"/>
</dbReference>
<dbReference type="AlphaFoldDB" id="A0A6J5DRL2"/>
<accession>A0A6J5DRL2</accession>
<dbReference type="Proteomes" id="UP000494329">
    <property type="component" value="Unassembled WGS sequence"/>
</dbReference>
<dbReference type="GO" id="GO:0043565">
    <property type="term" value="F:sequence-specific DNA binding"/>
    <property type="evidence" value="ECO:0007669"/>
    <property type="project" value="TreeGrafter"/>
</dbReference>
<dbReference type="InterPro" id="IPR036390">
    <property type="entry name" value="WH_DNA-bd_sf"/>
</dbReference>
<organism evidence="6 7">
    <name type="scientific">Paraburkholderia solisilvae</name>
    <dbReference type="NCBI Taxonomy" id="624376"/>
    <lineage>
        <taxon>Bacteria</taxon>
        <taxon>Pseudomonadati</taxon>
        <taxon>Pseudomonadota</taxon>
        <taxon>Betaproteobacteria</taxon>
        <taxon>Burkholderiales</taxon>
        <taxon>Burkholderiaceae</taxon>
        <taxon>Paraburkholderia</taxon>
    </lineage>
</organism>
<keyword evidence="2" id="KW-0805">Transcription regulation</keyword>
<dbReference type="GO" id="GO:0003700">
    <property type="term" value="F:DNA-binding transcription factor activity"/>
    <property type="evidence" value="ECO:0007669"/>
    <property type="project" value="InterPro"/>
</dbReference>
<dbReference type="FunFam" id="1.10.10.10:FF:000001">
    <property type="entry name" value="LysR family transcriptional regulator"/>
    <property type="match status" value="1"/>
</dbReference>
<keyword evidence="4" id="KW-0804">Transcription</keyword>
<feature type="domain" description="HTH lysR-type" evidence="5">
    <location>
        <begin position="1"/>
        <end position="59"/>
    </location>
</feature>
<keyword evidence="7" id="KW-1185">Reference proteome</keyword>
<dbReference type="InterPro" id="IPR036388">
    <property type="entry name" value="WH-like_DNA-bd_sf"/>
</dbReference>
<dbReference type="EMBL" id="CADIKF010000016">
    <property type="protein sequence ID" value="CAB3756227.1"/>
    <property type="molecule type" value="Genomic_DNA"/>
</dbReference>
<evidence type="ECO:0000259" key="5">
    <source>
        <dbReference type="PROSITE" id="PS50931"/>
    </source>
</evidence>
<sequence>MDLLQCMRTFVRVVECGTFSAAAVQMGRSGATVSRAVSELETKLRIRLLNRTTRAIALTAVGQRYFDRCKDALAIIDDAAAEATRSNGLPSGCLRIHALPSLGQHYVIPAITRFRYQYPKVTVDLTVSSGMPNLLEEGYDVAMILTPGLPDSAFVSRLLGVTYSVLCASPTYLAKRGRPMTLSDLQQHDCLQLTMSSAYGSTGSWTLEGPEGEVCVPVNGPLRVNSPELMSAAMREGMGIGAVPVYAMTQSLRDGSVERVLPDHRLLDLQIHALYSSRRYLDAKIGAWLDFVQQDLPLRMSADMDLLACEASGA</sequence>
<dbReference type="PANTHER" id="PTHR30537:SF5">
    <property type="entry name" value="HTH-TYPE TRANSCRIPTIONAL ACTIVATOR TTDR-RELATED"/>
    <property type="match status" value="1"/>
</dbReference>
<dbReference type="Gene3D" id="3.40.190.290">
    <property type="match status" value="1"/>
</dbReference>
<dbReference type="Pfam" id="PF00126">
    <property type="entry name" value="HTH_1"/>
    <property type="match status" value="1"/>
</dbReference>
<evidence type="ECO:0000256" key="2">
    <source>
        <dbReference type="ARBA" id="ARBA00023015"/>
    </source>
</evidence>
<evidence type="ECO:0000256" key="3">
    <source>
        <dbReference type="ARBA" id="ARBA00023125"/>
    </source>
</evidence>
<dbReference type="Pfam" id="PF03466">
    <property type="entry name" value="LysR_substrate"/>
    <property type="match status" value="1"/>
</dbReference>
<dbReference type="CDD" id="cd08422">
    <property type="entry name" value="PBP2_CrgA_like"/>
    <property type="match status" value="1"/>
</dbReference>
<dbReference type="GO" id="GO:0006351">
    <property type="term" value="P:DNA-templated transcription"/>
    <property type="evidence" value="ECO:0007669"/>
    <property type="project" value="TreeGrafter"/>
</dbReference>
<evidence type="ECO:0000313" key="6">
    <source>
        <dbReference type="EMBL" id="CAB3756227.1"/>
    </source>
</evidence>
<comment type="similarity">
    <text evidence="1">Belongs to the LysR transcriptional regulatory family.</text>
</comment>
<dbReference type="PROSITE" id="PS50931">
    <property type="entry name" value="HTH_LYSR"/>
    <property type="match status" value="1"/>
</dbReference>
<dbReference type="SUPFAM" id="SSF53850">
    <property type="entry name" value="Periplasmic binding protein-like II"/>
    <property type="match status" value="1"/>
</dbReference>
<name>A0A6J5DRL2_9BURK</name>
<dbReference type="InterPro" id="IPR000847">
    <property type="entry name" value="LysR_HTH_N"/>
</dbReference>
<proteinExistence type="inferred from homology"/>
<dbReference type="PANTHER" id="PTHR30537">
    <property type="entry name" value="HTH-TYPE TRANSCRIPTIONAL REGULATOR"/>
    <property type="match status" value="1"/>
</dbReference>
<gene>
    <name evidence="6" type="primary">dmlR_15</name>
    <name evidence="6" type="ORF">LMG29739_02397</name>
</gene>
<dbReference type="RefSeq" id="WP_175111129.1">
    <property type="nucleotide sequence ID" value="NZ_CADIKF010000016.1"/>
</dbReference>
<evidence type="ECO:0000313" key="7">
    <source>
        <dbReference type="Proteomes" id="UP000494329"/>
    </source>
</evidence>
<reference evidence="6 7" key="1">
    <citation type="submission" date="2020-04" db="EMBL/GenBank/DDBJ databases">
        <authorList>
            <person name="De Canck E."/>
        </authorList>
    </citation>
    <scope>NUCLEOTIDE SEQUENCE [LARGE SCALE GENOMIC DNA]</scope>
    <source>
        <strain evidence="6 7">LMG 29739</strain>
    </source>
</reference>
<protein>
    <submittedName>
        <fullName evidence="6">HTH-type transcriptional regulator DmlR</fullName>
    </submittedName>
</protein>
<dbReference type="InterPro" id="IPR058163">
    <property type="entry name" value="LysR-type_TF_proteobact-type"/>
</dbReference>
<evidence type="ECO:0000256" key="4">
    <source>
        <dbReference type="ARBA" id="ARBA00023163"/>
    </source>
</evidence>
<dbReference type="SUPFAM" id="SSF46785">
    <property type="entry name" value="Winged helix' DNA-binding domain"/>
    <property type="match status" value="1"/>
</dbReference>
<evidence type="ECO:0000256" key="1">
    <source>
        <dbReference type="ARBA" id="ARBA00009437"/>
    </source>
</evidence>